<keyword evidence="2" id="KW-1185">Reference proteome</keyword>
<name>A0ABY0HU70_CITAM</name>
<accession>A0ABY0HU70</accession>
<reference evidence="1 2" key="1">
    <citation type="journal article" date="2019" name="Science, e1252229">
        <title>Invertible promoters mediate bacterial phase variation, antibiotic resistance, and host adaptation in the gut.</title>
        <authorList>
            <person name="Jiang X."/>
            <person name="Hall A.B."/>
            <person name="Arthur T.D."/>
            <person name="Plichta D.R."/>
            <person name="Covington C.T."/>
            <person name="Poyet M."/>
            <person name="Crothers J."/>
            <person name="Moses P.L."/>
            <person name="Tolonen A.C."/>
            <person name="Vlamakis H."/>
            <person name="Alm E.J."/>
            <person name="Xavier R.J."/>
        </authorList>
    </citation>
    <scope>NUCLEOTIDE SEQUENCE [LARGE SCALE GENOMIC DNA]</scope>
    <source>
        <strain evidence="2">ca_0067</strain>
    </source>
</reference>
<gene>
    <name evidence="1" type="ORF">EAJ18_10670</name>
</gene>
<dbReference type="Proteomes" id="UP000292985">
    <property type="component" value="Unassembled WGS sequence"/>
</dbReference>
<sequence>MTGQCAETIQVTIVTHYTLKQTQKENGNGVSEYIQAVTQQIVIKQVVSANCANAKTRLCCATQLIPSSYNK</sequence>
<comment type="caution">
    <text evidence="1">The sequence shown here is derived from an EMBL/GenBank/DDBJ whole genome shotgun (WGS) entry which is preliminary data.</text>
</comment>
<evidence type="ECO:0000313" key="1">
    <source>
        <dbReference type="EMBL" id="RYT43549.1"/>
    </source>
</evidence>
<proteinExistence type="predicted"/>
<organism evidence="1 2">
    <name type="scientific">Citrobacter amalonaticus</name>
    <dbReference type="NCBI Taxonomy" id="35703"/>
    <lineage>
        <taxon>Bacteria</taxon>
        <taxon>Pseudomonadati</taxon>
        <taxon>Pseudomonadota</taxon>
        <taxon>Gammaproteobacteria</taxon>
        <taxon>Enterobacterales</taxon>
        <taxon>Enterobacteriaceae</taxon>
        <taxon>Citrobacter</taxon>
    </lineage>
</organism>
<evidence type="ECO:0000313" key="2">
    <source>
        <dbReference type="Proteomes" id="UP000292985"/>
    </source>
</evidence>
<dbReference type="EMBL" id="RCYA01000004">
    <property type="protein sequence ID" value="RYT43549.1"/>
    <property type="molecule type" value="Genomic_DNA"/>
</dbReference>
<protein>
    <submittedName>
        <fullName evidence="1">Uncharacterized protein</fullName>
    </submittedName>
</protein>